<evidence type="ECO:0000313" key="4">
    <source>
        <dbReference type="Proteomes" id="UP000606172"/>
    </source>
</evidence>
<dbReference type="Pfam" id="PF13581">
    <property type="entry name" value="HATPase_c_2"/>
    <property type="match status" value="1"/>
</dbReference>
<evidence type="ECO:0000256" key="1">
    <source>
        <dbReference type="ARBA" id="ARBA00022527"/>
    </source>
</evidence>
<dbReference type="PANTHER" id="PTHR35526:SF3">
    <property type="entry name" value="ANTI-SIGMA-F FACTOR RSBW"/>
    <property type="match status" value="1"/>
</dbReference>
<dbReference type="PANTHER" id="PTHR35526">
    <property type="entry name" value="ANTI-SIGMA-F FACTOR RSBW-RELATED"/>
    <property type="match status" value="1"/>
</dbReference>
<dbReference type="GO" id="GO:0004674">
    <property type="term" value="F:protein serine/threonine kinase activity"/>
    <property type="evidence" value="ECO:0007669"/>
    <property type="project" value="UniProtKB-KW"/>
</dbReference>
<dbReference type="Gene3D" id="3.30.565.10">
    <property type="entry name" value="Histidine kinase-like ATPase, C-terminal domain"/>
    <property type="match status" value="1"/>
</dbReference>
<dbReference type="InterPro" id="IPR003594">
    <property type="entry name" value="HATPase_dom"/>
</dbReference>
<reference evidence="3" key="1">
    <citation type="submission" date="2021-01" db="EMBL/GenBank/DDBJ databases">
        <title>Whole genome shotgun sequence of Sinosporangium siamense NBRC 109515.</title>
        <authorList>
            <person name="Komaki H."/>
            <person name="Tamura T."/>
        </authorList>
    </citation>
    <scope>NUCLEOTIDE SEQUENCE</scope>
    <source>
        <strain evidence="3">NBRC 109515</strain>
    </source>
</reference>
<dbReference type="CDD" id="cd16936">
    <property type="entry name" value="HATPase_RsbW-like"/>
    <property type="match status" value="1"/>
</dbReference>
<dbReference type="Proteomes" id="UP000606172">
    <property type="component" value="Unassembled WGS sequence"/>
</dbReference>
<dbReference type="SUPFAM" id="SSF55874">
    <property type="entry name" value="ATPase domain of HSP90 chaperone/DNA topoisomerase II/histidine kinase"/>
    <property type="match status" value="1"/>
</dbReference>
<keyword evidence="1" id="KW-0723">Serine/threonine-protein kinase</keyword>
<dbReference type="AlphaFoldDB" id="A0A919RNH2"/>
<dbReference type="EMBL" id="BOOW01000052">
    <property type="protein sequence ID" value="GII96943.1"/>
    <property type="molecule type" value="Genomic_DNA"/>
</dbReference>
<comment type="caution">
    <text evidence="3">The sequence shown here is derived from an EMBL/GenBank/DDBJ whole genome shotgun (WGS) entry which is preliminary data.</text>
</comment>
<proteinExistence type="predicted"/>
<sequence>MHEFLDLECVAAETSEVIVLLTSELVTNAVVHSHSGDGEVTVLLDLNHEHARIRLDVIDNGPAVVVAPVCEDPDREGGRGLALVDGLADRWGGYLDEHGTGVWFELCIPAWADEDGGA</sequence>
<evidence type="ECO:0000259" key="2">
    <source>
        <dbReference type="Pfam" id="PF13581"/>
    </source>
</evidence>
<dbReference type="InterPro" id="IPR050267">
    <property type="entry name" value="Anti-sigma-factor_SerPK"/>
</dbReference>
<protein>
    <recommendedName>
        <fullName evidence="2">Histidine kinase/HSP90-like ATPase domain-containing protein</fullName>
    </recommendedName>
</protein>
<keyword evidence="1" id="KW-0418">Kinase</keyword>
<evidence type="ECO:0000313" key="3">
    <source>
        <dbReference type="EMBL" id="GII96943.1"/>
    </source>
</evidence>
<feature type="domain" description="Histidine kinase/HSP90-like ATPase" evidence="2">
    <location>
        <begin position="8"/>
        <end position="104"/>
    </location>
</feature>
<keyword evidence="4" id="KW-1185">Reference proteome</keyword>
<gene>
    <name evidence="3" type="ORF">Ssi02_71740</name>
</gene>
<name>A0A919RNH2_9ACTN</name>
<accession>A0A919RNH2</accession>
<keyword evidence="1" id="KW-0808">Transferase</keyword>
<dbReference type="InterPro" id="IPR036890">
    <property type="entry name" value="HATPase_C_sf"/>
</dbReference>
<organism evidence="3 4">
    <name type="scientific">Sinosporangium siamense</name>
    <dbReference type="NCBI Taxonomy" id="1367973"/>
    <lineage>
        <taxon>Bacteria</taxon>
        <taxon>Bacillati</taxon>
        <taxon>Actinomycetota</taxon>
        <taxon>Actinomycetes</taxon>
        <taxon>Streptosporangiales</taxon>
        <taxon>Streptosporangiaceae</taxon>
        <taxon>Sinosporangium</taxon>
    </lineage>
</organism>